<organism evidence="1 2">
    <name type="scientific">Cryomyces antarcticus</name>
    <dbReference type="NCBI Taxonomy" id="329879"/>
    <lineage>
        <taxon>Eukaryota</taxon>
        <taxon>Fungi</taxon>
        <taxon>Dikarya</taxon>
        <taxon>Ascomycota</taxon>
        <taxon>Pezizomycotina</taxon>
        <taxon>Dothideomycetes</taxon>
        <taxon>Dothideomycetes incertae sedis</taxon>
        <taxon>Cryomyces</taxon>
    </lineage>
</organism>
<name>A0ABR0LHL4_9PEZI</name>
<comment type="caution">
    <text evidence="1">The sequence shown here is derived from an EMBL/GenBank/DDBJ whole genome shotgun (WGS) entry which is preliminary data.</text>
</comment>
<feature type="non-terminal residue" evidence="1">
    <location>
        <position position="79"/>
    </location>
</feature>
<dbReference type="Proteomes" id="UP001357485">
    <property type="component" value="Unassembled WGS sequence"/>
</dbReference>
<sequence length="79" mass="9435">MIDSVFSRLLVEPFKPLPVEYNGPLLQIIEVWRHLKDDKTRLTSRLSEEVDARHALMLEAEKAERRWAKEREEYKAEVK</sequence>
<dbReference type="EMBL" id="JAVRRA010020744">
    <property type="protein sequence ID" value="KAK5160857.1"/>
    <property type="molecule type" value="Genomic_DNA"/>
</dbReference>
<proteinExistence type="predicted"/>
<accession>A0ABR0LHL4</accession>
<reference evidence="1 2" key="1">
    <citation type="submission" date="2023-08" db="EMBL/GenBank/DDBJ databases">
        <title>Black Yeasts Isolated from many extreme environments.</title>
        <authorList>
            <person name="Coleine C."/>
            <person name="Stajich J.E."/>
            <person name="Selbmann L."/>
        </authorList>
    </citation>
    <scope>NUCLEOTIDE SEQUENCE [LARGE SCALE GENOMIC DNA]</scope>
    <source>
        <strain evidence="1 2">CCFEE 536</strain>
    </source>
</reference>
<evidence type="ECO:0000313" key="2">
    <source>
        <dbReference type="Proteomes" id="UP001357485"/>
    </source>
</evidence>
<keyword evidence="2" id="KW-1185">Reference proteome</keyword>
<protein>
    <submittedName>
        <fullName evidence="1">Uncharacterized protein</fullName>
    </submittedName>
</protein>
<evidence type="ECO:0000313" key="1">
    <source>
        <dbReference type="EMBL" id="KAK5160857.1"/>
    </source>
</evidence>
<gene>
    <name evidence="1" type="ORF">LTR16_012331</name>
</gene>